<feature type="transmembrane region" description="Helical" evidence="1">
    <location>
        <begin position="66"/>
        <end position="89"/>
    </location>
</feature>
<feature type="transmembrane region" description="Helical" evidence="1">
    <location>
        <begin position="33"/>
        <end position="54"/>
    </location>
</feature>
<dbReference type="InterPro" id="IPR010718">
    <property type="entry name" value="DUF1294"/>
</dbReference>
<keyword evidence="1" id="KW-1133">Transmembrane helix</keyword>
<protein>
    <submittedName>
        <fullName evidence="2">Uncharacterized membrane protein YsdA (DUF1294 family)</fullName>
    </submittedName>
</protein>
<dbReference type="AlphaFoldDB" id="A0A420XI15"/>
<dbReference type="EMBL" id="RBJC01000004">
    <property type="protein sequence ID" value="RKR76886.1"/>
    <property type="molecule type" value="Genomic_DNA"/>
</dbReference>
<evidence type="ECO:0000256" key="1">
    <source>
        <dbReference type="SAM" id="Phobius"/>
    </source>
</evidence>
<feature type="transmembrane region" description="Helical" evidence="1">
    <location>
        <begin position="6"/>
        <end position="21"/>
    </location>
</feature>
<gene>
    <name evidence="2" type="ORF">DES31_0194</name>
</gene>
<dbReference type="OrthoDB" id="72963at2"/>
<comment type="caution">
    <text evidence="2">The sequence shown here is derived from an EMBL/GenBank/DDBJ whole genome shotgun (WGS) entry which is preliminary data.</text>
</comment>
<name>A0A420XI15_9PAST</name>
<dbReference type="Proteomes" id="UP000280099">
    <property type="component" value="Unassembled WGS sequence"/>
</dbReference>
<evidence type="ECO:0000313" key="2">
    <source>
        <dbReference type="EMBL" id="RKR76886.1"/>
    </source>
</evidence>
<dbReference type="Pfam" id="PF06961">
    <property type="entry name" value="DUF1294"/>
    <property type="match status" value="1"/>
</dbReference>
<keyword evidence="1" id="KW-0812">Transmembrane</keyword>
<keyword evidence="3" id="KW-1185">Reference proteome</keyword>
<organism evidence="2 3">
    <name type="scientific">Otariodibacter oris</name>
    <dbReference type="NCBI Taxonomy" id="1032623"/>
    <lineage>
        <taxon>Bacteria</taxon>
        <taxon>Pseudomonadati</taxon>
        <taxon>Pseudomonadota</taxon>
        <taxon>Gammaproteobacteria</taxon>
        <taxon>Pasteurellales</taxon>
        <taxon>Pasteurellaceae</taxon>
        <taxon>Otariodibacter</taxon>
    </lineage>
</organism>
<sequence length="91" mass="10995">MLYILIYFTFINIVSAYLMYIDKKRAVHKAFRIPESNLLFLCLSGGFFGTYIVMKYAKHKTKHWQFHLAVILSFLFWLFILPLITYFLFRV</sequence>
<proteinExistence type="predicted"/>
<accession>A0A420XI15</accession>
<dbReference type="RefSeq" id="WP_121121091.1">
    <property type="nucleotide sequence ID" value="NZ_CP016604.1"/>
</dbReference>
<evidence type="ECO:0000313" key="3">
    <source>
        <dbReference type="Proteomes" id="UP000280099"/>
    </source>
</evidence>
<reference evidence="2 3" key="1">
    <citation type="submission" date="2018-10" db="EMBL/GenBank/DDBJ databases">
        <title>Genomic Encyclopedia of Type Strains, Phase IV (KMG-IV): sequencing the most valuable type-strain genomes for metagenomic binning, comparative biology and taxonomic classification.</title>
        <authorList>
            <person name="Goeker M."/>
        </authorList>
    </citation>
    <scope>NUCLEOTIDE SEQUENCE [LARGE SCALE GENOMIC DNA]</scope>
    <source>
        <strain evidence="2 3">DSM 23800</strain>
    </source>
</reference>
<keyword evidence="1" id="KW-0472">Membrane</keyword>